<evidence type="ECO:0000256" key="5">
    <source>
        <dbReference type="ARBA" id="ARBA00022824"/>
    </source>
</evidence>
<reference evidence="10" key="1">
    <citation type="submission" date="2023-02" db="EMBL/GenBank/DDBJ databases">
        <authorList>
            <person name="Palmer J.M."/>
        </authorList>
    </citation>
    <scope>NUCLEOTIDE SEQUENCE</scope>
    <source>
        <strain evidence="10">FW57</strain>
    </source>
</reference>
<dbReference type="SUPFAM" id="SSF53474">
    <property type="entry name" value="alpha/beta-Hydrolases"/>
    <property type="match status" value="1"/>
</dbReference>
<evidence type="ECO:0000313" key="11">
    <source>
        <dbReference type="Proteomes" id="UP001197093"/>
    </source>
</evidence>
<dbReference type="GO" id="GO:0016020">
    <property type="term" value="C:membrane"/>
    <property type="evidence" value="ECO:0007669"/>
    <property type="project" value="UniProtKB-SubCell"/>
</dbReference>
<comment type="subcellular location">
    <subcellularLocation>
        <location evidence="2">Endoplasmic reticulum</location>
    </subcellularLocation>
    <subcellularLocation>
        <location evidence="3">Membrane</location>
    </subcellularLocation>
    <subcellularLocation>
        <location evidence="1">Mitochondrion</location>
    </subcellularLocation>
</comment>
<evidence type="ECO:0000256" key="6">
    <source>
        <dbReference type="ARBA" id="ARBA00023128"/>
    </source>
</evidence>
<keyword evidence="11" id="KW-1185">Reference proteome</keyword>
<dbReference type="InterPro" id="IPR052374">
    <property type="entry name" value="SERAC1"/>
</dbReference>
<evidence type="ECO:0000256" key="7">
    <source>
        <dbReference type="ARBA" id="ARBA00023136"/>
    </source>
</evidence>
<dbReference type="Gene3D" id="3.40.50.1820">
    <property type="entry name" value="alpha/beta hydrolase"/>
    <property type="match status" value="1"/>
</dbReference>
<keyword evidence="4" id="KW-0677">Repeat</keyword>
<keyword evidence="6" id="KW-0496">Mitochondrion</keyword>
<accession>A0AAD4EN08</accession>
<protein>
    <recommendedName>
        <fullName evidence="9">Nephrocystin 3-like N-terminal domain-containing protein</fullName>
    </recommendedName>
</protein>
<evidence type="ECO:0000256" key="3">
    <source>
        <dbReference type="ARBA" id="ARBA00004370"/>
    </source>
</evidence>
<evidence type="ECO:0000256" key="8">
    <source>
        <dbReference type="SAM" id="MobiDB-lite"/>
    </source>
</evidence>
<dbReference type="PANTHER" id="PTHR48182">
    <property type="entry name" value="PROTEIN SERAC1"/>
    <property type="match status" value="1"/>
</dbReference>
<gene>
    <name evidence="10" type="ORF">NEMBOFW57_010581</name>
</gene>
<feature type="domain" description="Nephrocystin 3-like N-terminal" evidence="9">
    <location>
        <begin position="447"/>
        <end position="624"/>
    </location>
</feature>
<proteinExistence type="predicted"/>
<sequence>MKVHVDSIKSVGLTLLYEPDWPVDPAVDIVLVHGIGGHPVRSWKCENQEQTPTTPKLTVPYPGIKRRLTKFPPTPQLRRSNSEPLLAKAQRPLSRSRTLLWKNSAKSSSRLYLDTFEPAKQSSPSRSKSLLRKPSAKSPSTKLKLTTDSPQPTAPYGYPQLPQPEVEADTYWPLDLLPTSCPSARVFVWGYHTLVGGDGKPLRQQGDIFAHAEELLVELASARAERGGAGGGARPIVFVAHSTGGVLVKELLRLAEAERDGPLKEVLLSTSAVVFLGSPHRGTEHCKLGDAIRSMASATLRGCDAEDPVLQELCGANGGEAEVGRQAFARLWNGYNFRVKTFQESVVAGWQSAELRVETTIRRLASFIGDPRENAETICALHDGICRFASAEDPGYRALARALAAFVKAEEDGRHVLNVEETECLAALLPAPQVALPEAHPAASYPGTCLWLYDMHEFQTWHHRNGPNQHKILWIRGGSGCGKSILLKSLRRQLERQWGPAGASFVWSVAEGDDITRASLPGSNEASPAGVYRSLLAQLFLIDPRLRKALLTLNNQPRSDPQAFDDAQVVSFFADYYVDQKIETPSRRTFIFVEIADDACPAYVHELIGRLSRLAHNSDFSICVASDYHPEIIEEGNVISIPMHLRNLDDILCYVNLNFVAEWEERTRTVMRIGQKSGGVFLWAEILVNILNAAIIEGATQEMIEYTLEEVPGDLHGLYEWMLSTLNDRERAESLILFQWVMLAAEPMRLNDLFLAVRLTEPDPFALYNQLGPRMALDIGSPFSMRELRQLRNSEISSDTPYQFHRWLRARSIGLLELKSDTPHTTITEPLGLQRIHPLHPSVHTFFLSGRGFACLATNHPSIPPHLPLATFLDITHLTLLRACLTYLNMRDFESLGHGAPRRRKAPPPTSPTTTTTPATALTLDTHPILESYHPPADRLHPAPPDHVLVPLPAVRRHAPGLPPPLPSPFRYFLPQQDLLRALSARGSACGSAGRRCWAPTTRT</sequence>
<evidence type="ECO:0000256" key="2">
    <source>
        <dbReference type="ARBA" id="ARBA00004240"/>
    </source>
</evidence>
<feature type="compositionally biased region" description="Polar residues" evidence="8">
    <location>
        <begin position="141"/>
        <end position="151"/>
    </location>
</feature>
<keyword evidence="5" id="KW-0256">Endoplasmic reticulum</keyword>
<dbReference type="InterPro" id="IPR056884">
    <property type="entry name" value="NPHP3-like_N"/>
</dbReference>
<feature type="compositionally biased region" description="Low complexity" evidence="8">
    <location>
        <begin position="118"/>
        <end position="128"/>
    </location>
</feature>
<feature type="region of interest" description="Disordered" evidence="8">
    <location>
        <begin position="897"/>
        <end position="920"/>
    </location>
</feature>
<dbReference type="AlphaFoldDB" id="A0AAD4EN08"/>
<name>A0AAD4EN08_9PEZI</name>
<comment type="caution">
    <text evidence="10">The sequence shown here is derived from an EMBL/GenBank/DDBJ whole genome shotgun (WGS) entry which is preliminary data.</text>
</comment>
<evidence type="ECO:0000256" key="1">
    <source>
        <dbReference type="ARBA" id="ARBA00004173"/>
    </source>
</evidence>
<dbReference type="PANTHER" id="PTHR48182:SF2">
    <property type="entry name" value="PROTEIN SERAC1"/>
    <property type="match status" value="1"/>
</dbReference>
<dbReference type="Pfam" id="PF24883">
    <property type="entry name" value="NPHP3_N"/>
    <property type="match status" value="1"/>
</dbReference>
<organism evidence="10 11">
    <name type="scientific">Staphylotrichum longicolle</name>
    <dbReference type="NCBI Taxonomy" id="669026"/>
    <lineage>
        <taxon>Eukaryota</taxon>
        <taxon>Fungi</taxon>
        <taxon>Dikarya</taxon>
        <taxon>Ascomycota</taxon>
        <taxon>Pezizomycotina</taxon>
        <taxon>Sordariomycetes</taxon>
        <taxon>Sordariomycetidae</taxon>
        <taxon>Sordariales</taxon>
        <taxon>Chaetomiaceae</taxon>
        <taxon>Staphylotrichum</taxon>
    </lineage>
</organism>
<dbReference type="EMBL" id="JAHCVI010000006">
    <property type="protein sequence ID" value="KAG7284217.1"/>
    <property type="molecule type" value="Genomic_DNA"/>
</dbReference>
<feature type="region of interest" description="Disordered" evidence="8">
    <location>
        <begin position="45"/>
        <end position="91"/>
    </location>
</feature>
<dbReference type="Proteomes" id="UP001197093">
    <property type="component" value="Unassembled WGS sequence"/>
</dbReference>
<feature type="region of interest" description="Disordered" evidence="8">
    <location>
        <begin position="115"/>
        <end position="162"/>
    </location>
</feature>
<evidence type="ECO:0000259" key="9">
    <source>
        <dbReference type="Pfam" id="PF24883"/>
    </source>
</evidence>
<dbReference type="InterPro" id="IPR029058">
    <property type="entry name" value="AB_hydrolase_fold"/>
</dbReference>
<keyword evidence="7" id="KW-0472">Membrane</keyword>
<evidence type="ECO:0000256" key="4">
    <source>
        <dbReference type="ARBA" id="ARBA00022737"/>
    </source>
</evidence>
<evidence type="ECO:0000313" key="10">
    <source>
        <dbReference type="EMBL" id="KAG7284217.1"/>
    </source>
</evidence>
<dbReference type="GO" id="GO:0005739">
    <property type="term" value="C:mitochondrion"/>
    <property type="evidence" value="ECO:0007669"/>
    <property type="project" value="UniProtKB-SubCell"/>
</dbReference>
<dbReference type="GO" id="GO:0005783">
    <property type="term" value="C:endoplasmic reticulum"/>
    <property type="evidence" value="ECO:0007669"/>
    <property type="project" value="UniProtKB-SubCell"/>
</dbReference>